<comment type="caution">
    <text evidence="2">The sequence shown here is derived from an EMBL/GenBank/DDBJ whole genome shotgun (WGS) entry which is preliminary data.</text>
</comment>
<keyword evidence="3" id="KW-1185">Reference proteome</keyword>
<evidence type="ECO:0000313" key="2">
    <source>
        <dbReference type="EMBL" id="GAA4229806.1"/>
    </source>
</evidence>
<evidence type="ECO:0008006" key="4">
    <source>
        <dbReference type="Google" id="ProtNLM"/>
    </source>
</evidence>
<dbReference type="EMBL" id="BAABAS010000005">
    <property type="protein sequence ID" value="GAA4229806.1"/>
    <property type="molecule type" value="Genomic_DNA"/>
</dbReference>
<organism evidence="2 3">
    <name type="scientific">Actinomadura meridiana</name>
    <dbReference type="NCBI Taxonomy" id="559626"/>
    <lineage>
        <taxon>Bacteria</taxon>
        <taxon>Bacillati</taxon>
        <taxon>Actinomycetota</taxon>
        <taxon>Actinomycetes</taxon>
        <taxon>Streptosporangiales</taxon>
        <taxon>Thermomonosporaceae</taxon>
        <taxon>Actinomadura</taxon>
    </lineage>
</organism>
<feature type="region of interest" description="Disordered" evidence="1">
    <location>
        <begin position="150"/>
        <end position="183"/>
    </location>
</feature>
<dbReference type="Proteomes" id="UP001501710">
    <property type="component" value="Unassembled WGS sequence"/>
</dbReference>
<evidence type="ECO:0000256" key="1">
    <source>
        <dbReference type="SAM" id="MobiDB-lite"/>
    </source>
</evidence>
<name>A0ABP8BXP7_9ACTN</name>
<gene>
    <name evidence="2" type="ORF">GCM10022254_23090</name>
</gene>
<sequence length="364" mass="40055">MDAVTLAELREPRAYPAVSVLMPTHRAVPDNRQDPIRLRNLLAEVRRRLHDDARVEPDAADHVLRGLESAAEEIDLRHASDGLVLLAAPGGERHAFTIDQHVDERVVVDSGFATRDLVADYTRTPRYWLLSLSDQRTRLWDGHREHLTERVGGGFPVEPESVDEEGSGRHSRRSGHGDGERHRRAMRDVVAALDRVLARDRRPLIVAGVTRHQAFFDEVAGPHIAVAGRVDGSFEGAAPSTLVAAVRPALAAYEDLREVAVLSELEAARSIQRYAGGLVEVERLVEEGRGDHLVVERGYYAPAVRTDGEIVPVDGMPGVLRGADVVDDVVDDVIETTLEYGGEVTFVSDGFLVDHGRIALVTRF</sequence>
<dbReference type="InterPro" id="IPR041289">
    <property type="entry name" value="Bact_RF_family3"/>
</dbReference>
<dbReference type="RefSeq" id="WP_344894214.1">
    <property type="nucleotide sequence ID" value="NZ_BAABAS010000005.1"/>
</dbReference>
<protein>
    <recommendedName>
        <fullName evidence="4">Chemotaxis protein</fullName>
    </recommendedName>
</protein>
<accession>A0ABP8BXP7</accession>
<dbReference type="Pfam" id="PF18845">
    <property type="entry name" value="baeRF_family3"/>
    <property type="match status" value="1"/>
</dbReference>
<proteinExistence type="predicted"/>
<reference evidence="3" key="1">
    <citation type="journal article" date="2019" name="Int. J. Syst. Evol. Microbiol.">
        <title>The Global Catalogue of Microorganisms (GCM) 10K type strain sequencing project: providing services to taxonomists for standard genome sequencing and annotation.</title>
        <authorList>
            <consortium name="The Broad Institute Genomics Platform"/>
            <consortium name="The Broad Institute Genome Sequencing Center for Infectious Disease"/>
            <person name="Wu L."/>
            <person name="Ma J."/>
        </authorList>
    </citation>
    <scope>NUCLEOTIDE SEQUENCE [LARGE SCALE GENOMIC DNA]</scope>
    <source>
        <strain evidence="3">JCM 17440</strain>
    </source>
</reference>
<evidence type="ECO:0000313" key="3">
    <source>
        <dbReference type="Proteomes" id="UP001501710"/>
    </source>
</evidence>